<dbReference type="EMBL" id="CP036349">
    <property type="protein sequence ID" value="QDV72942.1"/>
    <property type="molecule type" value="Genomic_DNA"/>
</dbReference>
<dbReference type="KEGG" id="bmei:Spa11_11290"/>
<evidence type="ECO:0000313" key="2">
    <source>
        <dbReference type="Proteomes" id="UP000316426"/>
    </source>
</evidence>
<dbReference type="Proteomes" id="UP000316426">
    <property type="component" value="Chromosome"/>
</dbReference>
<name>A0A518K570_9BACT</name>
<protein>
    <recommendedName>
        <fullName evidence="3">DUF4258 domain-containing protein</fullName>
    </recommendedName>
</protein>
<keyword evidence="2" id="KW-1185">Reference proteome</keyword>
<organism evidence="1 2">
    <name type="scientific">Botrimarina mediterranea</name>
    <dbReference type="NCBI Taxonomy" id="2528022"/>
    <lineage>
        <taxon>Bacteria</taxon>
        <taxon>Pseudomonadati</taxon>
        <taxon>Planctomycetota</taxon>
        <taxon>Planctomycetia</taxon>
        <taxon>Pirellulales</taxon>
        <taxon>Lacipirellulaceae</taxon>
        <taxon>Botrimarina</taxon>
    </lineage>
</organism>
<proteinExistence type="predicted"/>
<gene>
    <name evidence="1" type="ORF">Spa11_11290</name>
</gene>
<evidence type="ECO:0008006" key="3">
    <source>
        <dbReference type="Google" id="ProtNLM"/>
    </source>
</evidence>
<reference evidence="1 2" key="1">
    <citation type="submission" date="2019-02" db="EMBL/GenBank/DDBJ databases">
        <title>Deep-cultivation of Planctomycetes and their phenomic and genomic characterization uncovers novel biology.</title>
        <authorList>
            <person name="Wiegand S."/>
            <person name="Jogler M."/>
            <person name="Boedeker C."/>
            <person name="Pinto D."/>
            <person name="Vollmers J."/>
            <person name="Rivas-Marin E."/>
            <person name="Kohn T."/>
            <person name="Peeters S.H."/>
            <person name="Heuer A."/>
            <person name="Rast P."/>
            <person name="Oberbeckmann S."/>
            <person name="Bunk B."/>
            <person name="Jeske O."/>
            <person name="Meyerdierks A."/>
            <person name="Storesund J.E."/>
            <person name="Kallscheuer N."/>
            <person name="Luecker S."/>
            <person name="Lage O.M."/>
            <person name="Pohl T."/>
            <person name="Merkel B.J."/>
            <person name="Hornburger P."/>
            <person name="Mueller R.-W."/>
            <person name="Bruemmer F."/>
            <person name="Labrenz M."/>
            <person name="Spormann A.M."/>
            <person name="Op den Camp H."/>
            <person name="Overmann J."/>
            <person name="Amann R."/>
            <person name="Jetten M.S.M."/>
            <person name="Mascher T."/>
            <person name="Medema M.H."/>
            <person name="Devos D.P."/>
            <person name="Kaster A.-K."/>
            <person name="Ovreas L."/>
            <person name="Rohde M."/>
            <person name="Galperin M.Y."/>
            <person name="Jogler C."/>
        </authorList>
    </citation>
    <scope>NUCLEOTIDE SEQUENCE [LARGE SCALE GENOMIC DNA]</scope>
    <source>
        <strain evidence="1 2">Spa11</strain>
    </source>
</reference>
<sequence length="78" mass="8987">MPYYFFHWTSEAIEHVGEHDVSPAEFEAIVMQPESRGVSRSTGRHIAFGYTPEGRFLACVFEQDKEDVFPITAYDVQE</sequence>
<accession>A0A518K570</accession>
<dbReference type="AlphaFoldDB" id="A0A518K570"/>
<evidence type="ECO:0000313" key="1">
    <source>
        <dbReference type="EMBL" id="QDV72942.1"/>
    </source>
</evidence>